<dbReference type="PANTHER" id="PTHR30537:SF68">
    <property type="entry name" value="TRANSCRIPTIONAL REGULATOR-RELATED"/>
    <property type="match status" value="1"/>
</dbReference>
<comment type="similarity">
    <text evidence="1">Belongs to the LysR transcriptional regulatory family.</text>
</comment>
<organism evidence="6 7">
    <name type="scientific">Thalassotalea nanhaiensis</name>
    <dbReference type="NCBI Taxonomy" id="3065648"/>
    <lineage>
        <taxon>Bacteria</taxon>
        <taxon>Pseudomonadati</taxon>
        <taxon>Pseudomonadota</taxon>
        <taxon>Gammaproteobacteria</taxon>
        <taxon>Alteromonadales</taxon>
        <taxon>Colwelliaceae</taxon>
        <taxon>Thalassotalea</taxon>
    </lineage>
</organism>
<dbReference type="InterPro" id="IPR036388">
    <property type="entry name" value="WH-like_DNA-bd_sf"/>
</dbReference>
<dbReference type="SUPFAM" id="SSF53850">
    <property type="entry name" value="Periplasmic binding protein-like II"/>
    <property type="match status" value="1"/>
</dbReference>
<evidence type="ECO:0000256" key="1">
    <source>
        <dbReference type="ARBA" id="ARBA00009437"/>
    </source>
</evidence>
<accession>A0ABY9TJ98</accession>
<dbReference type="SUPFAM" id="SSF46785">
    <property type="entry name" value="Winged helix' DNA-binding domain"/>
    <property type="match status" value="1"/>
</dbReference>
<dbReference type="InterPro" id="IPR000847">
    <property type="entry name" value="LysR_HTH_N"/>
</dbReference>
<dbReference type="Gene3D" id="1.10.10.10">
    <property type="entry name" value="Winged helix-like DNA-binding domain superfamily/Winged helix DNA-binding domain"/>
    <property type="match status" value="1"/>
</dbReference>
<keyword evidence="7" id="KW-1185">Reference proteome</keyword>
<reference evidence="7" key="1">
    <citation type="submission" date="2023-09" db="EMBL/GenBank/DDBJ databases">
        <authorList>
            <person name="Li S."/>
            <person name="Li X."/>
            <person name="Zhang C."/>
            <person name="Zhao Z."/>
        </authorList>
    </citation>
    <scope>NUCLEOTIDE SEQUENCE [LARGE SCALE GENOMIC DNA]</scope>
    <source>
        <strain evidence="7">SQ345</strain>
    </source>
</reference>
<keyword evidence="2" id="KW-0805">Transcription regulation</keyword>
<dbReference type="Pfam" id="PF03466">
    <property type="entry name" value="LysR_substrate"/>
    <property type="match status" value="1"/>
</dbReference>
<protein>
    <submittedName>
        <fullName evidence="6">LysR substrate-binding domain-containing protein</fullName>
    </submittedName>
</protein>
<dbReference type="InterPro" id="IPR005119">
    <property type="entry name" value="LysR_subst-bd"/>
</dbReference>
<evidence type="ECO:0000259" key="5">
    <source>
        <dbReference type="PROSITE" id="PS50931"/>
    </source>
</evidence>
<gene>
    <name evidence="6" type="ORF">RI845_01175</name>
</gene>
<evidence type="ECO:0000256" key="4">
    <source>
        <dbReference type="ARBA" id="ARBA00023163"/>
    </source>
</evidence>
<keyword evidence="4" id="KW-0804">Transcription</keyword>
<proteinExistence type="inferred from homology"/>
<dbReference type="PROSITE" id="PS50931">
    <property type="entry name" value="HTH_LYSR"/>
    <property type="match status" value="1"/>
</dbReference>
<evidence type="ECO:0000256" key="3">
    <source>
        <dbReference type="ARBA" id="ARBA00023125"/>
    </source>
</evidence>
<evidence type="ECO:0000256" key="2">
    <source>
        <dbReference type="ARBA" id="ARBA00023015"/>
    </source>
</evidence>
<evidence type="ECO:0000313" key="7">
    <source>
        <dbReference type="Proteomes" id="UP001248581"/>
    </source>
</evidence>
<name>A0ABY9TJ98_9GAMM</name>
<dbReference type="CDD" id="cd08422">
    <property type="entry name" value="PBP2_CrgA_like"/>
    <property type="match status" value="1"/>
</dbReference>
<dbReference type="Pfam" id="PF00126">
    <property type="entry name" value="HTH_1"/>
    <property type="match status" value="1"/>
</dbReference>
<keyword evidence="3" id="KW-0238">DNA-binding</keyword>
<evidence type="ECO:0000313" key="6">
    <source>
        <dbReference type="EMBL" id="WNC68775.1"/>
    </source>
</evidence>
<dbReference type="RefSeq" id="WP_348387929.1">
    <property type="nucleotide sequence ID" value="NZ_CP134146.1"/>
</dbReference>
<dbReference type="Proteomes" id="UP001248581">
    <property type="component" value="Chromosome"/>
</dbReference>
<sequence length="295" mass="33570">MTDLNDMMVFRQVVEQGSFTAAANEISLPKSNISRKISRLETALNAKLLERSTRSLNLTEVGRVFYDHCVRIADEVASAQECVETLSHNPKGWIKFCTSLTIGQTLISPHLAKFSEQYPDVHLDINLTNRRVDVIEEGFDLIIRVGESPDSNLITKRLTTVKLALFSSQNYVKKHKLMSINHPDDLREHRCLYMNAGNEKHRWYLSNPDSQIHLDITPSMLCNDFATLQQMALSDMGIALLPEYLCKAEVNAGHLHRVLPDWEGRKVNLYAIYPSRKGATPKIKAFIDYLTQQLN</sequence>
<dbReference type="PANTHER" id="PTHR30537">
    <property type="entry name" value="HTH-TYPE TRANSCRIPTIONAL REGULATOR"/>
    <property type="match status" value="1"/>
</dbReference>
<dbReference type="InterPro" id="IPR058163">
    <property type="entry name" value="LysR-type_TF_proteobact-type"/>
</dbReference>
<dbReference type="EMBL" id="CP134146">
    <property type="protein sequence ID" value="WNC68775.1"/>
    <property type="molecule type" value="Genomic_DNA"/>
</dbReference>
<feature type="domain" description="HTH lysR-type" evidence="5">
    <location>
        <begin position="1"/>
        <end position="59"/>
    </location>
</feature>
<dbReference type="Gene3D" id="3.40.190.290">
    <property type="match status" value="1"/>
</dbReference>
<dbReference type="InterPro" id="IPR036390">
    <property type="entry name" value="WH_DNA-bd_sf"/>
</dbReference>